<evidence type="ECO:0000313" key="2">
    <source>
        <dbReference type="Proteomes" id="UP000004470"/>
    </source>
</evidence>
<evidence type="ECO:0000313" key="1">
    <source>
        <dbReference type="EMBL" id="EFL96211.1"/>
    </source>
</evidence>
<dbReference type="EMBL" id="AEEG01000002">
    <property type="protein sequence ID" value="EFL96211.1"/>
    <property type="molecule type" value="Genomic_DNA"/>
</dbReference>
<reference evidence="1" key="1">
    <citation type="submission" date="2010-07" db="EMBL/GenBank/DDBJ databases">
        <authorList>
            <person name="Muzny D."/>
            <person name="Qin X."/>
            <person name="Deng J."/>
            <person name="Jiang H."/>
            <person name="Liu Y."/>
            <person name="Qu J."/>
            <person name="Song X.-Z."/>
            <person name="Zhang L."/>
            <person name="Thornton R."/>
            <person name="Coyle M."/>
            <person name="Francisco L."/>
            <person name="Jackson L."/>
            <person name="Javaid M."/>
            <person name="Korchina V."/>
            <person name="Kovar C."/>
            <person name="Mata R."/>
            <person name="Mathew T."/>
            <person name="Ngo R."/>
            <person name="Nguyen L."/>
            <person name="Nguyen N."/>
            <person name="Okwuonu G."/>
            <person name="Ongeri F."/>
            <person name="Pham C."/>
            <person name="Simmons D."/>
            <person name="Wilczek-Boney K."/>
            <person name="Hale W."/>
            <person name="Jakkamsetti A."/>
            <person name="Pham P."/>
            <person name="Ruth R."/>
            <person name="San Lucas F."/>
            <person name="Warren J."/>
            <person name="Zhang J."/>
            <person name="Zhao Z."/>
            <person name="Zhou C."/>
            <person name="Zhu D."/>
            <person name="Lee S."/>
            <person name="Bess C."/>
            <person name="Blankenburg K."/>
            <person name="Forbes L."/>
            <person name="Fu Q."/>
            <person name="Gubbala S."/>
            <person name="Hirani K."/>
            <person name="Jayaseelan J.C."/>
            <person name="Lara F."/>
            <person name="Munidasa M."/>
            <person name="Palculict T."/>
            <person name="Patil S."/>
            <person name="Pu L.-L."/>
            <person name="Saada N."/>
            <person name="Tang L."/>
            <person name="Weissenberger G."/>
            <person name="Zhu Y."/>
            <person name="Hemphill L."/>
            <person name="Shang Y."/>
            <person name="Youmans B."/>
            <person name="Ayvaz T."/>
            <person name="Ross M."/>
            <person name="Santibanez J."/>
            <person name="Aqrawi P."/>
            <person name="Gross S."/>
            <person name="Joshi V."/>
            <person name="Fowler G."/>
            <person name="Nazareth L."/>
            <person name="Reid J."/>
            <person name="Worley K."/>
            <person name="Petrosino J."/>
            <person name="Highlander S."/>
            <person name="Gibbs R."/>
        </authorList>
    </citation>
    <scope>NUCLEOTIDE SEQUENCE [LARGE SCALE GENOMIC DNA]</scope>
    <source>
        <strain evidence="1">DSM 20284</strain>
    </source>
</reference>
<gene>
    <name evidence="1" type="ORF">HMPREF0623_0262</name>
</gene>
<keyword evidence="2" id="KW-1185">Reference proteome</keyword>
<dbReference type="AlphaFoldDB" id="E0ND90"/>
<accession>E0ND90</accession>
<proteinExistence type="predicted"/>
<dbReference type="HOGENOM" id="CLU_2181376_0_0_9"/>
<dbReference type="GeneID" id="29746105"/>
<dbReference type="Proteomes" id="UP000004470">
    <property type="component" value="Unassembled WGS sequence"/>
</dbReference>
<protein>
    <submittedName>
        <fullName evidence="1">Uncharacterized protein</fullName>
    </submittedName>
</protein>
<comment type="caution">
    <text evidence="1">The sequence shown here is derived from an EMBL/GenBank/DDBJ whole genome shotgun (WGS) entry which is preliminary data.</text>
</comment>
<dbReference type="RefSeq" id="WP_004165748.1">
    <property type="nucleotide sequence ID" value="NZ_GL397067.1"/>
</dbReference>
<organism evidence="1 2">
    <name type="scientific">Pediococcus acidilactici DSM 20284</name>
    <dbReference type="NCBI Taxonomy" id="862514"/>
    <lineage>
        <taxon>Bacteria</taxon>
        <taxon>Bacillati</taxon>
        <taxon>Bacillota</taxon>
        <taxon>Bacilli</taxon>
        <taxon>Lactobacillales</taxon>
        <taxon>Lactobacillaceae</taxon>
        <taxon>Pediococcus</taxon>
        <taxon>Pediococcus acidilactici group</taxon>
    </lineage>
</organism>
<sequence length="109" mass="11858">MNKDITVNLTLDGHSIGCVKAANDLKIGLTTIKVSSGDHDIFISTTDNLPKLLIDNQTVNGILQIKFVGQIEQDSSLELLVNTQAFKMTELGKKLLFENNSCEAPARAN</sequence>
<name>E0ND90_PEDAC</name>